<dbReference type="Gene3D" id="3.10.10.10">
    <property type="entry name" value="HIV Type 1 Reverse Transcriptase, subunit A, domain 1"/>
    <property type="match status" value="1"/>
</dbReference>
<dbReference type="InterPro" id="IPR043502">
    <property type="entry name" value="DNA/RNA_pol_sf"/>
</dbReference>
<evidence type="ECO:0000313" key="1">
    <source>
        <dbReference type="EMBL" id="EFJ41275.1"/>
    </source>
</evidence>
<evidence type="ECO:0000313" key="2">
    <source>
        <dbReference type="Proteomes" id="UP000001058"/>
    </source>
</evidence>
<gene>
    <name evidence="1" type="ORF">VOLCADRAFT_98705</name>
</gene>
<dbReference type="RefSeq" id="XP_002957609.1">
    <property type="nucleotide sequence ID" value="XM_002957563.1"/>
</dbReference>
<dbReference type="Gene3D" id="3.30.70.270">
    <property type="match status" value="1"/>
</dbReference>
<name>D8UG24_VOLCA</name>
<protein>
    <recommendedName>
        <fullName evidence="3">Reverse transcriptase domain-containing protein</fullName>
    </recommendedName>
</protein>
<dbReference type="KEGG" id="vcn:VOLCADRAFT_98705"/>
<keyword evidence="2" id="KW-1185">Reference proteome</keyword>
<dbReference type="SUPFAM" id="SSF56672">
    <property type="entry name" value="DNA/RNA polymerases"/>
    <property type="match status" value="1"/>
</dbReference>
<dbReference type="Proteomes" id="UP000001058">
    <property type="component" value="Unassembled WGS sequence"/>
</dbReference>
<evidence type="ECO:0008006" key="3">
    <source>
        <dbReference type="Google" id="ProtNLM"/>
    </source>
</evidence>
<dbReference type="GeneID" id="9627060"/>
<dbReference type="AlphaFoldDB" id="D8UG24"/>
<dbReference type="OrthoDB" id="529980at2759"/>
<dbReference type="InterPro" id="IPR043128">
    <property type="entry name" value="Rev_trsase/Diguanyl_cyclase"/>
</dbReference>
<reference evidence="1 2" key="1">
    <citation type="journal article" date="2010" name="Science">
        <title>Genomic analysis of organismal complexity in the multicellular green alga Volvox carteri.</title>
        <authorList>
            <person name="Prochnik S.E."/>
            <person name="Umen J."/>
            <person name="Nedelcu A.M."/>
            <person name="Hallmann A."/>
            <person name="Miller S.M."/>
            <person name="Nishii I."/>
            <person name="Ferris P."/>
            <person name="Kuo A."/>
            <person name="Mitros T."/>
            <person name="Fritz-Laylin L.K."/>
            <person name="Hellsten U."/>
            <person name="Chapman J."/>
            <person name="Simakov O."/>
            <person name="Rensing S.A."/>
            <person name="Terry A."/>
            <person name="Pangilinan J."/>
            <person name="Kapitonov V."/>
            <person name="Jurka J."/>
            <person name="Salamov A."/>
            <person name="Shapiro H."/>
            <person name="Schmutz J."/>
            <person name="Grimwood J."/>
            <person name="Lindquist E."/>
            <person name="Lucas S."/>
            <person name="Grigoriev I.V."/>
            <person name="Schmitt R."/>
            <person name="Kirk D."/>
            <person name="Rokhsar D.S."/>
        </authorList>
    </citation>
    <scope>NUCLEOTIDE SEQUENCE [LARGE SCALE GENOMIC DNA]</scope>
    <source>
        <strain evidence="2">f. Nagariensis / Eve</strain>
    </source>
</reference>
<proteinExistence type="predicted"/>
<dbReference type="InParanoid" id="D8UG24"/>
<accession>D8UG24</accession>
<dbReference type="EMBL" id="GL378397">
    <property type="protein sequence ID" value="EFJ41275.1"/>
    <property type="molecule type" value="Genomic_DNA"/>
</dbReference>
<organism evidence="2">
    <name type="scientific">Volvox carteri f. nagariensis</name>
    <dbReference type="NCBI Taxonomy" id="3068"/>
    <lineage>
        <taxon>Eukaryota</taxon>
        <taxon>Viridiplantae</taxon>
        <taxon>Chlorophyta</taxon>
        <taxon>core chlorophytes</taxon>
        <taxon>Chlorophyceae</taxon>
        <taxon>CS clade</taxon>
        <taxon>Chlamydomonadales</taxon>
        <taxon>Volvocaceae</taxon>
        <taxon>Volvox</taxon>
    </lineage>
</organism>
<sequence length="251" mass="27810">MFARNNRELGKNPWVKVKVDTGDAVPVYMLPYCMGKAEWEAADTEISKITDAGHQEAVIKKQSSRSFLMTSIKKQSGGLRCVVDLCRLNQVLKLQPYLMGNIQDILDSVAPPVGQKRYYYSFDMVSGFFSLELADQESMQRPIFFTTLLRKILAPMLLDGGPTLPGATADEDALMTPPLKCATPDQRCVEHERCQQKSRQVPPRAHSMSRSIRVDKDIVYLIKLTCSSAASDRASAASALAFSASARRPSS</sequence>